<dbReference type="GO" id="GO:0016758">
    <property type="term" value="F:hexosyltransferase activity"/>
    <property type="evidence" value="ECO:0007669"/>
    <property type="project" value="UniProtKB-ARBA"/>
</dbReference>
<dbReference type="InterPro" id="IPR050426">
    <property type="entry name" value="Glycosyltransferase_28"/>
</dbReference>
<dbReference type="EMBL" id="MU864384">
    <property type="protein sequence ID" value="KAK4188781.1"/>
    <property type="molecule type" value="Genomic_DNA"/>
</dbReference>
<comment type="caution">
    <text evidence="4">The sequence shown here is derived from an EMBL/GenBank/DDBJ whole genome shotgun (WGS) entry which is preliminary data.</text>
</comment>
<organism evidence="4 5">
    <name type="scientific">Podospora australis</name>
    <dbReference type="NCBI Taxonomy" id="1536484"/>
    <lineage>
        <taxon>Eukaryota</taxon>
        <taxon>Fungi</taxon>
        <taxon>Dikarya</taxon>
        <taxon>Ascomycota</taxon>
        <taxon>Pezizomycotina</taxon>
        <taxon>Sordariomycetes</taxon>
        <taxon>Sordariomycetidae</taxon>
        <taxon>Sordariales</taxon>
        <taxon>Podosporaceae</taxon>
        <taxon>Podospora</taxon>
    </lineage>
</organism>
<feature type="domain" description="Erythromycin biosynthesis protein CIII-like C-terminal" evidence="3">
    <location>
        <begin position="313"/>
        <end position="441"/>
    </location>
</feature>
<reference evidence="4" key="1">
    <citation type="journal article" date="2023" name="Mol. Phylogenet. Evol.">
        <title>Genome-scale phylogeny and comparative genomics of the fungal order Sordariales.</title>
        <authorList>
            <person name="Hensen N."/>
            <person name="Bonometti L."/>
            <person name="Westerberg I."/>
            <person name="Brannstrom I.O."/>
            <person name="Guillou S."/>
            <person name="Cros-Aarteil S."/>
            <person name="Calhoun S."/>
            <person name="Haridas S."/>
            <person name="Kuo A."/>
            <person name="Mondo S."/>
            <person name="Pangilinan J."/>
            <person name="Riley R."/>
            <person name="LaButti K."/>
            <person name="Andreopoulos B."/>
            <person name="Lipzen A."/>
            <person name="Chen C."/>
            <person name="Yan M."/>
            <person name="Daum C."/>
            <person name="Ng V."/>
            <person name="Clum A."/>
            <person name="Steindorff A."/>
            <person name="Ohm R.A."/>
            <person name="Martin F."/>
            <person name="Silar P."/>
            <person name="Natvig D.O."/>
            <person name="Lalanne C."/>
            <person name="Gautier V."/>
            <person name="Ament-Velasquez S.L."/>
            <person name="Kruys A."/>
            <person name="Hutchinson M.I."/>
            <person name="Powell A.J."/>
            <person name="Barry K."/>
            <person name="Miller A.N."/>
            <person name="Grigoriev I.V."/>
            <person name="Debuchy R."/>
            <person name="Gladieux P."/>
            <person name="Hiltunen Thoren M."/>
            <person name="Johannesson H."/>
        </authorList>
    </citation>
    <scope>NUCLEOTIDE SEQUENCE</scope>
    <source>
        <strain evidence="4">PSN309</strain>
    </source>
</reference>
<feature type="compositionally biased region" description="Basic and acidic residues" evidence="2">
    <location>
        <begin position="181"/>
        <end position="193"/>
    </location>
</feature>
<reference evidence="4" key="2">
    <citation type="submission" date="2023-05" db="EMBL/GenBank/DDBJ databases">
        <authorList>
            <consortium name="Lawrence Berkeley National Laboratory"/>
            <person name="Steindorff A."/>
            <person name="Hensen N."/>
            <person name="Bonometti L."/>
            <person name="Westerberg I."/>
            <person name="Brannstrom I.O."/>
            <person name="Guillou S."/>
            <person name="Cros-Aarteil S."/>
            <person name="Calhoun S."/>
            <person name="Haridas S."/>
            <person name="Kuo A."/>
            <person name="Mondo S."/>
            <person name="Pangilinan J."/>
            <person name="Riley R."/>
            <person name="Labutti K."/>
            <person name="Andreopoulos B."/>
            <person name="Lipzen A."/>
            <person name="Chen C."/>
            <person name="Yanf M."/>
            <person name="Daum C."/>
            <person name="Ng V."/>
            <person name="Clum A."/>
            <person name="Ohm R."/>
            <person name="Martin F."/>
            <person name="Silar P."/>
            <person name="Natvig D."/>
            <person name="Lalanne C."/>
            <person name="Gautier V."/>
            <person name="Ament-Velasquez S.L."/>
            <person name="Kruys A."/>
            <person name="Hutchinson M.I."/>
            <person name="Powell A.J."/>
            <person name="Barry K."/>
            <person name="Miller A.N."/>
            <person name="Grigoriev I.V."/>
            <person name="Debuchy R."/>
            <person name="Gladieux P."/>
            <person name="Thoren M.H."/>
            <person name="Johannesson H."/>
        </authorList>
    </citation>
    <scope>NUCLEOTIDE SEQUENCE</scope>
    <source>
        <strain evidence="4">PSN309</strain>
    </source>
</reference>
<protein>
    <submittedName>
        <fullName evidence="4">UDP-glucosyltransferase A1</fullName>
    </submittedName>
</protein>
<dbReference type="GO" id="GO:0008194">
    <property type="term" value="F:UDP-glycosyltransferase activity"/>
    <property type="evidence" value="ECO:0007669"/>
    <property type="project" value="InterPro"/>
</dbReference>
<dbReference type="SUPFAM" id="SSF53756">
    <property type="entry name" value="UDP-Glycosyltransferase/glycogen phosphorylase"/>
    <property type="match status" value="1"/>
</dbReference>
<proteinExistence type="predicted"/>
<feature type="region of interest" description="Disordered" evidence="2">
    <location>
        <begin position="165"/>
        <end position="196"/>
    </location>
</feature>
<evidence type="ECO:0000313" key="5">
    <source>
        <dbReference type="Proteomes" id="UP001302126"/>
    </source>
</evidence>
<evidence type="ECO:0000256" key="2">
    <source>
        <dbReference type="SAM" id="MobiDB-lite"/>
    </source>
</evidence>
<keyword evidence="5" id="KW-1185">Reference proteome</keyword>
<sequence length="457" mass="49931">MATRNNPPLVLMCSTPVSGHIIPMLAIAKQLVVQGYTTCFVSSSAYRQQIEKTGALFVPVQGYGDFYDLRARDLDPQWPTPLISLEGPAHFCHDLVHIFCKSLPSQHHALQVALRMLTEKDPDRPVILMTESLNFGALPLMLGASGNIRPQGFIAVGLNPVMLSSADHPPFGPGSPPDSSPEGRERNKRENQKQKQTFALAQQAFCQALESVGAKAPETFLLDALYTLPDRFVQMCTPRVEYLRSDAPQTLRFAGGYPRVPPREDHWQPPTWWNEVTTDNGTKKTIFVCQGTVATDLNQLAIPTMSAFAERSDVTVVLAIGRKGARLSAGTLIPTNARVVDYIPYDQLLPHCDVFVTTGGYGAFQRALYHGCPLVIAGTTEEKPETAARAEWAGVAVNLRTSNPSIGQLREAVDRVLSNQEYKAAASKIQAEIAGCDPVRVITETIEELAGQNGRGI</sequence>
<dbReference type="Gene3D" id="3.40.50.2000">
    <property type="entry name" value="Glycogen Phosphorylase B"/>
    <property type="match status" value="2"/>
</dbReference>
<keyword evidence="1" id="KW-0808">Transferase</keyword>
<dbReference type="AlphaFoldDB" id="A0AAN7AHG5"/>
<name>A0AAN7AHG5_9PEZI</name>
<dbReference type="InterPro" id="IPR002213">
    <property type="entry name" value="UDP_glucos_trans"/>
</dbReference>
<dbReference type="PANTHER" id="PTHR48050">
    <property type="entry name" value="STEROL 3-BETA-GLUCOSYLTRANSFERASE"/>
    <property type="match status" value="1"/>
</dbReference>
<dbReference type="CDD" id="cd03784">
    <property type="entry name" value="GT1_Gtf-like"/>
    <property type="match status" value="1"/>
</dbReference>
<dbReference type="Proteomes" id="UP001302126">
    <property type="component" value="Unassembled WGS sequence"/>
</dbReference>
<feature type="compositionally biased region" description="Pro residues" evidence="2">
    <location>
        <begin position="170"/>
        <end position="179"/>
    </location>
</feature>
<dbReference type="InterPro" id="IPR010610">
    <property type="entry name" value="EryCIII-like_C"/>
</dbReference>
<dbReference type="FunFam" id="3.40.50.2000:FF:000072">
    <property type="entry name" value="Glycosyl transferase"/>
    <property type="match status" value="1"/>
</dbReference>
<evidence type="ECO:0000256" key="1">
    <source>
        <dbReference type="ARBA" id="ARBA00022679"/>
    </source>
</evidence>
<gene>
    <name evidence="4" type="ORF">QBC35DRAFT_473340</name>
</gene>
<dbReference type="Pfam" id="PF06722">
    <property type="entry name" value="EryCIII-like_C"/>
    <property type="match status" value="1"/>
</dbReference>
<evidence type="ECO:0000313" key="4">
    <source>
        <dbReference type="EMBL" id="KAK4188781.1"/>
    </source>
</evidence>
<accession>A0AAN7AHG5</accession>
<evidence type="ECO:0000259" key="3">
    <source>
        <dbReference type="Pfam" id="PF06722"/>
    </source>
</evidence>
<dbReference type="PANTHER" id="PTHR48050:SF13">
    <property type="entry name" value="STEROL 3-BETA-GLUCOSYLTRANSFERASE UGT80A2"/>
    <property type="match status" value="1"/>
</dbReference>